<feature type="domain" description="DUF4350" evidence="2">
    <location>
        <begin position="38"/>
        <end position="233"/>
    </location>
</feature>
<protein>
    <submittedName>
        <fullName evidence="3">DUF4350 domain-containing protein</fullName>
    </submittedName>
</protein>
<name>A0A3S0AE54_9FLAO</name>
<accession>A0A3S0AE54</accession>
<reference evidence="3 4" key="1">
    <citation type="submission" date="2018-11" db="EMBL/GenBank/DDBJ databases">
        <title>Arenibacter aquaticus sp.nov., a marine bacterium isolated from surface seawater in the South China Sea.</title>
        <authorList>
            <person name="Guo J."/>
            <person name="Sun J."/>
        </authorList>
    </citation>
    <scope>NUCLEOTIDE SEQUENCE [LARGE SCALE GENOMIC DNA]</scope>
    <source>
        <strain evidence="3 4">GUO666</strain>
    </source>
</reference>
<keyword evidence="1" id="KW-0472">Membrane</keyword>
<comment type="caution">
    <text evidence="3">The sequence shown here is derived from an EMBL/GenBank/DDBJ whole genome shotgun (WGS) entry which is preliminary data.</text>
</comment>
<feature type="transmembrane region" description="Helical" evidence="1">
    <location>
        <begin position="274"/>
        <end position="291"/>
    </location>
</feature>
<dbReference type="OrthoDB" id="1111222at2"/>
<evidence type="ECO:0000313" key="3">
    <source>
        <dbReference type="EMBL" id="RTE53435.1"/>
    </source>
</evidence>
<evidence type="ECO:0000256" key="1">
    <source>
        <dbReference type="SAM" id="Phobius"/>
    </source>
</evidence>
<dbReference type="Proteomes" id="UP000267585">
    <property type="component" value="Unassembled WGS sequence"/>
</dbReference>
<dbReference type="Pfam" id="PF14258">
    <property type="entry name" value="DUF4350"/>
    <property type="match status" value="1"/>
</dbReference>
<sequence>MDKRSKIILGIFIAVLVGIMATEIVRPKPLNWSPSYTSSDKIPFGCYVLHQELKELFPNQKIFSTNQSLYNVLTHRDSSKASSYLIINDILDLDKQESNQLLNYVYQGNDSFIAATNFGSILSDTLNLRVETMYTLSEDTLQIRLSNPRLSNKTYPLARGAYNAHFTSVDSLNTTILGNITYSSEDQPLKSEKQHTITSPNFIKVKFGKGNFYLNSTPQTFTNYYMLRGNENYVSSSLSYLRNVDLYWDNYKKSGRKIIDSPMRFVLNQTSLKWAYYLGISGILLFVIFKAKREQRIIPIIRPLQNSSIEFAKTVGGLYYEYRDYTDLIYKKINFFLEHIRSNYHINTVILDDKTVRDLSAKTGKPIAETKALIDLLIQLKNKKQHSEQDLINLEKKLNKLKH</sequence>
<keyword evidence="1" id="KW-1133">Transmembrane helix</keyword>
<gene>
    <name evidence="3" type="ORF">EHW67_10455</name>
</gene>
<keyword evidence="1" id="KW-0812">Transmembrane</keyword>
<keyword evidence="4" id="KW-1185">Reference proteome</keyword>
<dbReference type="RefSeq" id="WP_126162331.1">
    <property type="nucleotide sequence ID" value="NZ_RQPJ01000005.1"/>
</dbReference>
<proteinExistence type="predicted"/>
<evidence type="ECO:0000259" key="2">
    <source>
        <dbReference type="Pfam" id="PF14258"/>
    </source>
</evidence>
<dbReference type="InterPro" id="IPR025646">
    <property type="entry name" value="DUF4350"/>
</dbReference>
<dbReference type="EMBL" id="RQPJ01000005">
    <property type="protein sequence ID" value="RTE53435.1"/>
    <property type="molecule type" value="Genomic_DNA"/>
</dbReference>
<evidence type="ECO:0000313" key="4">
    <source>
        <dbReference type="Proteomes" id="UP000267585"/>
    </source>
</evidence>
<dbReference type="AlphaFoldDB" id="A0A3S0AE54"/>
<organism evidence="3 4">
    <name type="scientific">Arenibacter aquaticus</name>
    <dbReference type="NCBI Taxonomy" id="2489054"/>
    <lineage>
        <taxon>Bacteria</taxon>
        <taxon>Pseudomonadati</taxon>
        <taxon>Bacteroidota</taxon>
        <taxon>Flavobacteriia</taxon>
        <taxon>Flavobacteriales</taxon>
        <taxon>Flavobacteriaceae</taxon>
        <taxon>Arenibacter</taxon>
    </lineage>
</organism>